<proteinExistence type="predicted"/>
<evidence type="ECO:0000313" key="2">
    <source>
        <dbReference type="Proteomes" id="UP000553963"/>
    </source>
</evidence>
<accession>A0A840API6</accession>
<keyword evidence="2" id="KW-1185">Reference proteome</keyword>
<gene>
    <name evidence="1" type="ORF">GGR25_002258</name>
</gene>
<evidence type="ECO:0000313" key="1">
    <source>
        <dbReference type="EMBL" id="MBB3931208.1"/>
    </source>
</evidence>
<dbReference type="AlphaFoldDB" id="A0A840API6"/>
<comment type="caution">
    <text evidence="1">The sequence shown here is derived from an EMBL/GenBank/DDBJ whole genome shotgun (WGS) entry which is preliminary data.</text>
</comment>
<reference evidence="1 2" key="1">
    <citation type="submission" date="2020-08" db="EMBL/GenBank/DDBJ databases">
        <title>Genomic Encyclopedia of Type Strains, Phase IV (KMG-IV): sequencing the most valuable type-strain genomes for metagenomic binning, comparative biology and taxonomic classification.</title>
        <authorList>
            <person name="Goeker M."/>
        </authorList>
    </citation>
    <scope>NUCLEOTIDE SEQUENCE [LARGE SCALE GENOMIC DNA]</scope>
    <source>
        <strain evidence="1 2">DSM 25966</strain>
    </source>
</reference>
<sequence length="180" mass="19420">MIKDLFEDPAEGTAPTMRQLSFLLDAGVPLDAIVAPWCLRVARVAFPERWRYAPSPMGDPSFVFAVIASDGIIDLAAWHPRTGRIGTRLGIGGLLGEGQIGRDGLGTTGLPLPVLRTPADWLMAHRKGLVVVDPQAAAYRLAGMTLHAVDVGHGRDLRDMLSLPRPFIVVPAQTRERIAA</sequence>
<dbReference type="Proteomes" id="UP000553963">
    <property type="component" value="Unassembled WGS sequence"/>
</dbReference>
<dbReference type="EMBL" id="JACIDS010000003">
    <property type="protein sequence ID" value="MBB3931208.1"/>
    <property type="molecule type" value="Genomic_DNA"/>
</dbReference>
<protein>
    <submittedName>
        <fullName evidence="1">Uncharacterized protein</fullName>
    </submittedName>
</protein>
<name>A0A840API6_9HYPH</name>
<organism evidence="1 2">
    <name type="scientific">Kaistia hirudinis</name>
    <dbReference type="NCBI Taxonomy" id="1293440"/>
    <lineage>
        <taxon>Bacteria</taxon>
        <taxon>Pseudomonadati</taxon>
        <taxon>Pseudomonadota</taxon>
        <taxon>Alphaproteobacteria</taxon>
        <taxon>Hyphomicrobiales</taxon>
        <taxon>Kaistiaceae</taxon>
        <taxon>Kaistia</taxon>
    </lineage>
</organism>
<dbReference type="RefSeq" id="WP_183398870.1">
    <property type="nucleotide sequence ID" value="NZ_JACIDS010000003.1"/>
</dbReference>